<protein>
    <submittedName>
        <fullName evidence="1">Uncharacterized protein</fullName>
    </submittedName>
</protein>
<comment type="caution">
    <text evidence="1">The sequence shown here is derived from an EMBL/GenBank/DDBJ whole genome shotgun (WGS) entry which is preliminary data.</text>
</comment>
<organism evidence="1">
    <name type="scientific">uncultured bacterium</name>
    <name type="common">gcode 4</name>
    <dbReference type="NCBI Taxonomy" id="1234023"/>
    <lineage>
        <taxon>Bacteria</taxon>
        <taxon>environmental samples</taxon>
    </lineage>
</organism>
<accession>K2FAC6</accession>
<dbReference type="EMBL" id="AMFJ01000375">
    <property type="protein sequence ID" value="EKE28091.1"/>
    <property type="molecule type" value="Genomic_DNA"/>
</dbReference>
<name>K2FAC6_9BACT</name>
<sequence length="516" mass="61791">MPIDSTAEDVIKNKEVADIWVLSDICRNIEASVAKQLHDDGILDLWEFDKENQDKAEHLNLTRFVIKSEKIFGNAYWISTFNRWLISMILERCKSPWNILAWAENVPEEFYPKIILKIKDYSNLNLEKIFRSHAECMFIANELTHLSAYPKTVWLMTDIISVLPPKLAYQLISWINESYDMLTTQLLAQKAEPYFKEMSEKQKYRFSISVINNWLLNSIFPEYKEKLEIWNLLVKKLSNEWRNLWIQDKNMILTALMMLIWDNPEFKNILFKSWTKQLKIWKVFEGNWDNPVKSLLQETMQKEVDLRSSNNFINWKPFVIKMVFPEDDDWKKSYRNFLLRMKSRWWNPLYQEWEVWFFFKNVVIFTNDPNYLPWEIFLSQNSFTSEFEDVDIAVIRWHTQHICNFADEIIKLKAKLLIFWGCVWIKTFIKDIIHPKIYSLDQDISSVSDSVCIAPIWVGRSKINDEILMNIVNQLNNWSISLNLDDILKESNWEYQSFKVSVNQRLLDVLSKFNAK</sequence>
<proteinExistence type="predicted"/>
<gene>
    <name evidence="1" type="ORF">ACD_3C00101G0002</name>
</gene>
<reference evidence="1" key="1">
    <citation type="journal article" date="2012" name="Science">
        <title>Fermentation, hydrogen, and sulfur metabolism in multiple uncultivated bacterial phyla.</title>
        <authorList>
            <person name="Wrighton K.C."/>
            <person name="Thomas B.C."/>
            <person name="Sharon I."/>
            <person name="Miller C.S."/>
            <person name="Castelle C.J."/>
            <person name="VerBerkmoes N.C."/>
            <person name="Wilkins M.J."/>
            <person name="Hettich R.L."/>
            <person name="Lipton M.S."/>
            <person name="Williams K.H."/>
            <person name="Long P.E."/>
            <person name="Banfield J.F."/>
        </authorList>
    </citation>
    <scope>NUCLEOTIDE SEQUENCE [LARGE SCALE GENOMIC DNA]</scope>
</reference>
<dbReference type="AlphaFoldDB" id="K2FAC6"/>
<evidence type="ECO:0000313" key="1">
    <source>
        <dbReference type="EMBL" id="EKE28091.1"/>
    </source>
</evidence>